<dbReference type="GO" id="GO:0016042">
    <property type="term" value="P:lipid catabolic process"/>
    <property type="evidence" value="ECO:0007669"/>
    <property type="project" value="UniProtKB-UniRule"/>
</dbReference>
<dbReference type="CDD" id="cd07207">
    <property type="entry name" value="Pat_ExoU_VipD_like"/>
    <property type="match status" value="1"/>
</dbReference>
<feature type="domain" description="PNPLA" evidence="3">
    <location>
        <begin position="5"/>
        <end position="199"/>
    </location>
</feature>
<dbReference type="OrthoDB" id="9770965at2"/>
<dbReference type="Proteomes" id="UP000034407">
    <property type="component" value="Unassembled WGS sequence"/>
</dbReference>
<keyword evidence="2" id="KW-0378">Hydrolase</keyword>
<dbReference type="PATRIC" id="fig|1629550.3.peg.2320"/>
<dbReference type="PROSITE" id="PS51635">
    <property type="entry name" value="PNPLA"/>
    <property type="match status" value="1"/>
</dbReference>
<dbReference type="InterPro" id="IPR016035">
    <property type="entry name" value="Acyl_Trfase/lysoPLipase"/>
</dbReference>
<feature type="short sequence motif" description="GXSXG" evidence="2">
    <location>
        <begin position="36"/>
        <end position="40"/>
    </location>
</feature>
<feature type="short sequence motif" description="DGA/G" evidence="2">
    <location>
        <begin position="186"/>
        <end position="188"/>
    </location>
</feature>
<comment type="caution">
    <text evidence="4">The sequence shown here is derived from an EMBL/GenBank/DDBJ whole genome shotgun (WGS) entry which is preliminary data.</text>
</comment>
<keyword evidence="2" id="KW-0442">Lipid degradation</keyword>
<dbReference type="PANTHER" id="PTHR46394">
    <property type="entry name" value="ANNEXIN"/>
    <property type="match status" value="1"/>
</dbReference>
<dbReference type="PANTHER" id="PTHR46394:SF1">
    <property type="entry name" value="PNPLA DOMAIN-CONTAINING PROTEIN"/>
    <property type="match status" value="1"/>
</dbReference>
<dbReference type="Gene3D" id="3.40.1090.10">
    <property type="entry name" value="Cytosolic phospholipase A2 catalytic domain"/>
    <property type="match status" value="2"/>
</dbReference>
<dbReference type="AlphaFoldDB" id="A0A0M3DDQ4"/>
<protein>
    <submittedName>
        <fullName evidence="4">Phospholipase</fullName>
    </submittedName>
</protein>
<dbReference type="InterPro" id="IPR052580">
    <property type="entry name" value="Lipid_Hydrolase"/>
</dbReference>
<dbReference type="SUPFAM" id="SSF52151">
    <property type="entry name" value="FabD/lysophospholipase-like"/>
    <property type="match status" value="1"/>
</dbReference>
<evidence type="ECO:0000313" key="4">
    <source>
        <dbReference type="EMBL" id="KKY00418.1"/>
    </source>
</evidence>
<dbReference type="GO" id="GO:0016787">
    <property type="term" value="F:hydrolase activity"/>
    <property type="evidence" value="ECO:0007669"/>
    <property type="project" value="UniProtKB-UniRule"/>
</dbReference>
<keyword evidence="1 2" id="KW-0443">Lipid metabolism</keyword>
<evidence type="ECO:0000259" key="3">
    <source>
        <dbReference type="PROSITE" id="PS51635"/>
    </source>
</evidence>
<proteinExistence type="predicted"/>
<dbReference type="RefSeq" id="WP_046823851.1">
    <property type="nucleotide sequence ID" value="NZ_LBBT01000282.1"/>
</dbReference>
<keyword evidence="5" id="KW-1185">Reference proteome</keyword>
<dbReference type="EMBL" id="LBBT01000282">
    <property type="protein sequence ID" value="KKY00418.1"/>
    <property type="molecule type" value="Genomic_DNA"/>
</dbReference>
<evidence type="ECO:0000313" key="5">
    <source>
        <dbReference type="Proteomes" id="UP000034407"/>
    </source>
</evidence>
<evidence type="ECO:0000256" key="1">
    <source>
        <dbReference type="ARBA" id="ARBA00023098"/>
    </source>
</evidence>
<accession>A0A0M3DDQ4</accession>
<feature type="active site" description="Nucleophile" evidence="2">
    <location>
        <position position="38"/>
    </location>
</feature>
<reference evidence="4 5" key="1">
    <citation type="submission" date="2015-04" db="EMBL/GenBank/DDBJ databases">
        <title>Microcin producing Clostridium sp. JC272T.</title>
        <authorList>
            <person name="Jyothsna T."/>
            <person name="Sasikala C."/>
            <person name="Ramana C."/>
        </authorList>
    </citation>
    <scope>NUCLEOTIDE SEQUENCE [LARGE SCALE GENOMIC DNA]</scope>
    <source>
        <strain evidence="4 5">JC272</strain>
    </source>
</reference>
<organism evidence="4 5">
    <name type="scientific">Paraclostridium benzoelyticum</name>
    <dbReference type="NCBI Taxonomy" id="1629550"/>
    <lineage>
        <taxon>Bacteria</taxon>
        <taxon>Bacillati</taxon>
        <taxon>Bacillota</taxon>
        <taxon>Clostridia</taxon>
        <taxon>Peptostreptococcales</taxon>
        <taxon>Peptostreptococcaceae</taxon>
        <taxon>Paraclostridium</taxon>
    </lineage>
</organism>
<gene>
    <name evidence="4" type="ORF">VN21_14250</name>
</gene>
<feature type="active site" description="Proton acceptor" evidence="2">
    <location>
        <position position="186"/>
    </location>
</feature>
<dbReference type="Pfam" id="PF01734">
    <property type="entry name" value="Patatin"/>
    <property type="match status" value="1"/>
</dbReference>
<feature type="short sequence motif" description="GXGXXG" evidence="2">
    <location>
        <begin position="9"/>
        <end position="14"/>
    </location>
</feature>
<name>A0A0M3DDQ4_9FIRM</name>
<evidence type="ECO:0000256" key="2">
    <source>
        <dbReference type="PROSITE-ProRule" id="PRU01161"/>
    </source>
</evidence>
<sequence length="305" mass="34496">MKANLVCKGGGMKGIALVGSIACLEDSGYEWDRLAGTSAGALVASLLSVGYTSSEIEEILYDIDYPKFKDKNIFQFIPFAGDLLSVTFHKGIYSGKYLEDFLHEKFKQKGKTKFKDVSANGESRLKMIASDVTRKKLLVLPDDLIDYGLDPMEFEISKAVRMSVSIPLYFYPVELKYANKSCFVVDGGLLSNFPIWIFDTNCNSKYPTIGLNLSEDTNQEIHESKNPIHYLLDIVKTSLYTNEDVYFKEKDSLRIINIPTLNVSATDFNLPRETMEELYKSGYKASQAFVVNRYLETYISKYGFN</sequence>
<dbReference type="InterPro" id="IPR002641">
    <property type="entry name" value="PNPLA_dom"/>
</dbReference>